<evidence type="ECO:0000256" key="1">
    <source>
        <dbReference type="SAM" id="Phobius"/>
    </source>
</evidence>
<keyword evidence="3" id="KW-1185">Reference proteome</keyword>
<keyword evidence="1" id="KW-1133">Transmembrane helix</keyword>
<accession>A0A9W6L6U1</accession>
<reference evidence="2" key="1">
    <citation type="journal article" date="2014" name="Int. J. Syst. Evol. Microbiol.">
        <title>Complete genome sequence of Corynebacterium casei LMG S-19264T (=DSM 44701T), isolated from a smear-ripened cheese.</title>
        <authorList>
            <consortium name="US DOE Joint Genome Institute (JGI-PGF)"/>
            <person name="Walter F."/>
            <person name="Albersmeier A."/>
            <person name="Kalinowski J."/>
            <person name="Ruckert C."/>
        </authorList>
    </citation>
    <scope>NUCLEOTIDE SEQUENCE</scope>
    <source>
        <strain evidence="2">VKM Ac-1069</strain>
    </source>
</reference>
<dbReference type="EMBL" id="BSFQ01000036">
    <property type="protein sequence ID" value="GLL14747.1"/>
    <property type="molecule type" value="Genomic_DNA"/>
</dbReference>
<dbReference type="RefSeq" id="WP_037049232.1">
    <property type="nucleotide sequence ID" value="NZ_BAAAUZ010000005.1"/>
</dbReference>
<dbReference type="AlphaFoldDB" id="A0A9W6L6U1"/>
<feature type="transmembrane region" description="Helical" evidence="1">
    <location>
        <begin position="32"/>
        <end position="53"/>
    </location>
</feature>
<gene>
    <name evidence="2" type="ORF">GCM10017577_58950</name>
</gene>
<comment type="caution">
    <text evidence="2">The sequence shown here is derived from an EMBL/GenBank/DDBJ whole genome shotgun (WGS) entry which is preliminary data.</text>
</comment>
<evidence type="ECO:0008006" key="4">
    <source>
        <dbReference type="Google" id="ProtNLM"/>
    </source>
</evidence>
<keyword evidence="1" id="KW-0472">Membrane</keyword>
<feature type="transmembrane region" description="Helical" evidence="1">
    <location>
        <begin position="207"/>
        <end position="226"/>
    </location>
</feature>
<evidence type="ECO:0000313" key="2">
    <source>
        <dbReference type="EMBL" id="GLL14747.1"/>
    </source>
</evidence>
<feature type="transmembrane region" description="Helical" evidence="1">
    <location>
        <begin position="182"/>
        <end position="201"/>
    </location>
</feature>
<evidence type="ECO:0000313" key="3">
    <source>
        <dbReference type="Proteomes" id="UP001143463"/>
    </source>
</evidence>
<reference evidence="2" key="2">
    <citation type="submission" date="2023-01" db="EMBL/GenBank/DDBJ databases">
        <authorList>
            <person name="Sun Q."/>
            <person name="Evtushenko L."/>
        </authorList>
    </citation>
    <scope>NUCLEOTIDE SEQUENCE</scope>
    <source>
        <strain evidence="2">VKM Ac-1069</strain>
    </source>
</reference>
<organism evidence="2 3">
    <name type="scientific">Pseudonocardia halophobica</name>
    <dbReference type="NCBI Taxonomy" id="29401"/>
    <lineage>
        <taxon>Bacteria</taxon>
        <taxon>Bacillati</taxon>
        <taxon>Actinomycetota</taxon>
        <taxon>Actinomycetes</taxon>
        <taxon>Pseudonocardiales</taxon>
        <taxon>Pseudonocardiaceae</taxon>
        <taxon>Pseudonocardia</taxon>
    </lineage>
</organism>
<protein>
    <recommendedName>
        <fullName evidence="4">DUF4386 family protein</fullName>
    </recommendedName>
</protein>
<feature type="transmembrane region" description="Helical" evidence="1">
    <location>
        <begin position="104"/>
        <end position="124"/>
    </location>
</feature>
<dbReference type="Proteomes" id="UP001143463">
    <property type="component" value="Unassembled WGS sequence"/>
</dbReference>
<proteinExistence type="predicted"/>
<feature type="transmembrane region" description="Helical" evidence="1">
    <location>
        <begin position="73"/>
        <end position="97"/>
    </location>
</feature>
<keyword evidence="1" id="KW-0812">Transmembrane</keyword>
<name>A0A9W6L6U1_9PSEU</name>
<feature type="transmembrane region" description="Helical" evidence="1">
    <location>
        <begin position="154"/>
        <end position="175"/>
    </location>
</feature>
<sequence>MSLHLSADDYAGHTLTAPAPAVPPATGFRRRAVGLSAAVGGLLVTAGFATTVWETGEGTLAYLDSLSVDPLRSQVAAVLLFFGYMGITPTLLALAAMTRRRGRVLGSLALMLSWIGTLALPGLLVTDFYDLSIRQHLAPDVAVQVSEGAQNLPLAAFLGGPTIMLVFLGLALGAVAGRRAGFLHWSLALTIVASVGLIMVPALRYSAAANIVGGALLGLYLLVVGIRALRMSDREWVTGTRECR</sequence>